<comment type="catalytic activity">
    <reaction evidence="7">
        <text>L-threonyl-[protein] + ATP = O-phospho-L-threonyl-[protein] + ADP + H(+)</text>
        <dbReference type="Rhea" id="RHEA:46608"/>
        <dbReference type="Rhea" id="RHEA-COMP:11060"/>
        <dbReference type="Rhea" id="RHEA-COMP:11605"/>
        <dbReference type="ChEBI" id="CHEBI:15378"/>
        <dbReference type="ChEBI" id="CHEBI:30013"/>
        <dbReference type="ChEBI" id="CHEBI:30616"/>
        <dbReference type="ChEBI" id="CHEBI:61977"/>
        <dbReference type="ChEBI" id="CHEBI:456216"/>
        <dbReference type="EC" id="2.7.11.1"/>
    </reaction>
</comment>
<dbReference type="SUPFAM" id="SSF56112">
    <property type="entry name" value="Protein kinase-like (PK-like)"/>
    <property type="match status" value="1"/>
</dbReference>
<evidence type="ECO:0000313" key="10">
    <source>
        <dbReference type="EMBL" id="KIK09989.1"/>
    </source>
</evidence>
<reference evidence="11" key="2">
    <citation type="submission" date="2015-01" db="EMBL/GenBank/DDBJ databases">
        <title>Evolutionary Origins and Diversification of the Mycorrhizal Mutualists.</title>
        <authorList>
            <consortium name="DOE Joint Genome Institute"/>
            <consortium name="Mycorrhizal Genomics Consortium"/>
            <person name="Kohler A."/>
            <person name="Kuo A."/>
            <person name="Nagy L.G."/>
            <person name="Floudas D."/>
            <person name="Copeland A."/>
            <person name="Barry K.W."/>
            <person name="Cichocki N."/>
            <person name="Veneault-Fourrey C."/>
            <person name="LaButti K."/>
            <person name="Lindquist E.A."/>
            <person name="Lipzen A."/>
            <person name="Lundell T."/>
            <person name="Morin E."/>
            <person name="Murat C."/>
            <person name="Riley R."/>
            <person name="Ohm R."/>
            <person name="Sun H."/>
            <person name="Tunlid A."/>
            <person name="Henrissat B."/>
            <person name="Grigoriev I.V."/>
            <person name="Hibbett D.S."/>
            <person name="Martin F."/>
        </authorList>
    </citation>
    <scope>NUCLEOTIDE SEQUENCE [LARGE SCALE GENOMIC DNA]</scope>
    <source>
        <strain evidence="11">LaAM-08-1</strain>
    </source>
</reference>
<gene>
    <name evidence="10" type="ORF">K443DRAFT_81211</name>
</gene>
<keyword evidence="4" id="KW-0547">Nucleotide-binding</keyword>
<name>A0A0C9Y7K7_9AGAR</name>
<keyword evidence="5" id="KW-0418">Kinase</keyword>
<evidence type="ECO:0000256" key="3">
    <source>
        <dbReference type="ARBA" id="ARBA00022679"/>
    </source>
</evidence>
<dbReference type="PANTHER" id="PTHR24356">
    <property type="entry name" value="SERINE/THREONINE-PROTEIN KINASE"/>
    <property type="match status" value="1"/>
</dbReference>
<evidence type="ECO:0000259" key="9">
    <source>
        <dbReference type="PROSITE" id="PS50011"/>
    </source>
</evidence>
<dbReference type="InterPro" id="IPR050236">
    <property type="entry name" value="Ser_Thr_kinase_AGC"/>
</dbReference>
<proteinExistence type="predicted"/>
<keyword evidence="2" id="KW-0723">Serine/threonine-protein kinase</keyword>
<organism evidence="10 11">
    <name type="scientific">Laccaria amethystina LaAM-08-1</name>
    <dbReference type="NCBI Taxonomy" id="1095629"/>
    <lineage>
        <taxon>Eukaryota</taxon>
        <taxon>Fungi</taxon>
        <taxon>Dikarya</taxon>
        <taxon>Basidiomycota</taxon>
        <taxon>Agaricomycotina</taxon>
        <taxon>Agaricomycetes</taxon>
        <taxon>Agaricomycetidae</taxon>
        <taxon>Agaricales</taxon>
        <taxon>Agaricineae</taxon>
        <taxon>Hydnangiaceae</taxon>
        <taxon>Laccaria</taxon>
    </lineage>
</organism>
<evidence type="ECO:0000256" key="4">
    <source>
        <dbReference type="ARBA" id="ARBA00022741"/>
    </source>
</evidence>
<dbReference type="InterPro" id="IPR011009">
    <property type="entry name" value="Kinase-like_dom_sf"/>
</dbReference>
<dbReference type="Pfam" id="PF00069">
    <property type="entry name" value="Pkinase"/>
    <property type="match status" value="1"/>
</dbReference>
<dbReference type="Proteomes" id="UP000054477">
    <property type="component" value="Unassembled WGS sequence"/>
</dbReference>
<dbReference type="EC" id="2.7.11.1" evidence="1"/>
<reference evidence="10 11" key="1">
    <citation type="submission" date="2014-04" db="EMBL/GenBank/DDBJ databases">
        <authorList>
            <consortium name="DOE Joint Genome Institute"/>
            <person name="Kuo A."/>
            <person name="Kohler A."/>
            <person name="Nagy L.G."/>
            <person name="Floudas D."/>
            <person name="Copeland A."/>
            <person name="Barry K.W."/>
            <person name="Cichocki N."/>
            <person name="Veneault-Fourrey C."/>
            <person name="LaButti K."/>
            <person name="Lindquist E.A."/>
            <person name="Lipzen A."/>
            <person name="Lundell T."/>
            <person name="Morin E."/>
            <person name="Murat C."/>
            <person name="Sun H."/>
            <person name="Tunlid A."/>
            <person name="Henrissat B."/>
            <person name="Grigoriev I.V."/>
            <person name="Hibbett D.S."/>
            <person name="Martin F."/>
            <person name="Nordberg H.P."/>
            <person name="Cantor M.N."/>
            <person name="Hua S.X."/>
        </authorList>
    </citation>
    <scope>NUCLEOTIDE SEQUENCE [LARGE SCALE GENOMIC DNA]</scope>
    <source>
        <strain evidence="10 11">LaAM-08-1</strain>
    </source>
</reference>
<dbReference type="Gene3D" id="3.30.200.20">
    <property type="entry name" value="Phosphorylase Kinase, domain 1"/>
    <property type="match status" value="1"/>
</dbReference>
<dbReference type="InterPro" id="IPR000719">
    <property type="entry name" value="Prot_kinase_dom"/>
</dbReference>
<dbReference type="HOGENOM" id="CLU_000288_63_0_1"/>
<dbReference type="EMBL" id="KN838536">
    <property type="protein sequence ID" value="KIK09989.1"/>
    <property type="molecule type" value="Genomic_DNA"/>
</dbReference>
<dbReference type="GO" id="GO:0004674">
    <property type="term" value="F:protein serine/threonine kinase activity"/>
    <property type="evidence" value="ECO:0007669"/>
    <property type="project" value="UniProtKB-KW"/>
</dbReference>
<dbReference type="PROSITE" id="PS50011">
    <property type="entry name" value="PROTEIN_KINASE_DOM"/>
    <property type="match status" value="1"/>
</dbReference>
<comment type="catalytic activity">
    <reaction evidence="8">
        <text>L-seryl-[protein] + ATP = O-phospho-L-seryl-[protein] + ADP + H(+)</text>
        <dbReference type="Rhea" id="RHEA:17989"/>
        <dbReference type="Rhea" id="RHEA-COMP:9863"/>
        <dbReference type="Rhea" id="RHEA-COMP:11604"/>
        <dbReference type="ChEBI" id="CHEBI:15378"/>
        <dbReference type="ChEBI" id="CHEBI:29999"/>
        <dbReference type="ChEBI" id="CHEBI:30616"/>
        <dbReference type="ChEBI" id="CHEBI:83421"/>
        <dbReference type="ChEBI" id="CHEBI:456216"/>
        <dbReference type="EC" id="2.7.11.1"/>
    </reaction>
</comment>
<evidence type="ECO:0000256" key="7">
    <source>
        <dbReference type="ARBA" id="ARBA00047899"/>
    </source>
</evidence>
<dbReference type="GO" id="GO:0035556">
    <property type="term" value="P:intracellular signal transduction"/>
    <property type="evidence" value="ECO:0007669"/>
    <property type="project" value="TreeGrafter"/>
</dbReference>
<evidence type="ECO:0000256" key="5">
    <source>
        <dbReference type="ARBA" id="ARBA00022777"/>
    </source>
</evidence>
<dbReference type="AlphaFoldDB" id="A0A0C9Y7K7"/>
<evidence type="ECO:0000256" key="8">
    <source>
        <dbReference type="ARBA" id="ARBA00048679"/>
    </source>
</evidence>
<dbReference type="PANTHER" id="PTHR24356:SF163">
    <property type="entry name" value="3-PHOSPHOINOSITIDE-DEPENDENT PROTEIN KINASE 1-RELATED"/>
    <property type="match status" value="1"/>
</dbReference>
<keyword evidence="6" id="KW-0067">ATP-binding</keyword>
<sequence>MSATPAPDVPPTTKEHRHACLDDFLIGEEIAWGSLATIVEATHKTTHKRYVIKILDKLQLVKKKMTRSVLAEKAALVKLASRPQPHHPGIIRLHYSFHDASSLYFVLDLAPNGDLKQLVQKTGSLAMPCARYYTAQLTSAIQYLHDAGISHRDIKPENALLDESMRIKIADFGCAYVGTDLDTHRTNTFVGTAAYISPELLLRAKADPKGPDLWALGCTLYFLLFASYPFSAATEYLTMERVKKLDYSIPEGCDPAAHDLIKRLLVRLSFFSIKLSNAQGFLGTFRRPDRPLTPLFPC</sequence>
<evidence type="ECO:0000256" key="1">
    <source>
        <dbReference type="ARBA" id="ARBA00012513"/>
    </source>
</evidence>
<feature type="domain" description="Protein kinase" evidence="9">
    <location>
        <begin position="24"/>
        <end position="282"/>
    </location>
</feature>
<dbReference type="OrthoDB" id="347657at2759"/>
<evidence type="ECO:0000313" key="11">
    <source>
        <dbReference type="Proteomes" id="UP000054477"/>
    </source>
</evidence>
<evidence type="ECO:0000256" key="6">
    <source>
        <dbReference type="ARBA" id="ARBA00022840"/>
    </source>
</evidence>
<dbReference type="SMART" id="SM00220">
    <property type="entry name" value="S_TKc"/>
    <property type="match status" value="1"/>
</dbReference>
<accession>A0A0C9Y7K7</accession>
<evidence type="ECO:0000256" key="2">
    <source>
        <dbReference type="ARBA" id="ARBA00022527"/>
    </source>
</evidence>
<dbReference type="GO" id="GO:0005524">
    <property type="term" value="F:ATP binding"/>
    <property type="evidence" value="ECO:0007669"/>
    <property type="project" value="UniProtKB-KW"/>
</dbReference>
<protein>
    <recommendedName>
        <fullName evidence="1">non-specific serine/threonine protein kinase</fullName>
        <ecNumber evidence="1">2.7.11.1</ecNumber>
    </recommendedName>
</protein>
<keyword evidence="11" id="KW-1185">Reference proteome</keyword>
<dbReference type="STRING" id="1095629.A0A0C9Y7K7"/>
<keyword evidence="3" id="KW-0808">Transferase</keyword>
<dbReference type="Gene3D" id="1.10.510.10">
    <property type="entry name" value="Transferase(Phosphotransferase) domain 1"/>
    <property type="match status" value="1"/>
</dbReference>